<dbReference type="GO" id="GO:0008137">
    <property type="term" value="F:NADH dehydrogenase (ubiquinone) activity"/>
    <property type="evidence" value="ECO:0007669"/>
    <property type="project" value="UniProtKB-UniRule"/>
</dbReference>
<feature type="transmembrane region" description="Helical" evidence="15">
    <location>
        <begin position="44"/>
        <end position="66"/>
    </location>
</feature>
<keyword evidence="11 15" id="KW-0520">NAD</keyword>
<dbReference type="PANTHER" id="PTHR11435">
    <property type="entry name" value="NADH UBIQUINONE OXIDOREDUCTASE SUBUNIT ND6"/>
    <property type="match status" value="1"/>
</dbReference>
<dbReference type="InterPro" id="IPR050269">
    <property type="entry name" value="ComplexI_Subunit6"/>
</dbReference>
<evidence type="ECO:0000256" key="3">
    <source>
        <dbReference type="ARBA" id="ARBA00012944"/>
    </source>
</evidence>
<evidence type="ECO:0000256" key="15">
    <source>
        <dbReference type="RuleBase" id="RU004430"/>
    </source>
</evidence>
<dbReference type="Pfam" id="PF00499">
    <property type="entry name" value="Oxidored_q3"/>
    <property type="match status" value="1"/>
</dbReference>
<dbReference type="AlphaFoldDB" id="A0A343ERH1"/>
<gene>
    <name evidence="16" type="primary">ND6</name>
</gene>
<keyword evidence="12 15" id="KW-0496">Mitochondrion</keyword>
<dbReference type="EMBL" id="KY773688">
    <property type="protein sequence ID" value="ASL05677.1"/>
    <property type="molecule type" value="Genomic_DNA"/>
</dbReference>
<keyword evidence="15" id="KW-0830">Ubiquinone</keyword>
<organism evidence="16">
    <name type="scientific">Trichoferus campestris</name>
    <dbReference type="NCBI Taxonomy" id="351093"/>
    <lineage>
        <taxon>Eukaryota</taxon>
        <taxon>Metazoa</taxon>
        <taxon>Ecdysozoa</taxon>
        <taxon>Arthropoda</taxon>
        <taxon>Hexapoda</taxon>
        <taxon>Insecta</taxon>
        <taxon>Pterygota</taxon>
        <taxon>Neoptera</taxon>
        <taxon>Endopterygota</taxon>
        <taxon>Coleoptera</taxon>
        <taxon>Polyphaga</taxon>
        <taxon>Cucujiformia</taxon>
        <taxon>Chrysomeloidea</taxon>
        <taxon>Cerambycidae</taxon>
        <taxon>Cerambycinae</taxon>
        <taxon>Hesperophanini</taxon>
        <taxon>Trichoferus</taxon>
    </lineage>
</organism>
<evidence type="ECO:0000256" key="5">
    <source>
        <dbReference type="ARBA" id="ARBA00022448"/>
    </source>
</evidence>
<evidence type="ECO:0000256" key="7">
    <source>
        <dbReference type="ARBA" id="ARBA00022692"/>
    </source>
</evidence>
<evidence type="ECO:0000256" key="13">
    <source>
        <dbReference type="ARBA" id="ARBA00023136"/>
    </source>
</evidence>
<dbReference type="EC" id="7.1.1.2" evidence="3 15"/>
<keyword evidence="6 15" id="KW-0679">Respiratory chain</keyword>
<evidence type="ECO:0000256" key="1">
    <source>
        <dbReference type="ARBA" id="ARBA00004225"/>
    </source>
</evidence>
<evidence type="ECO:0000256" key="4">
    <source>
        <dbReference type="ARBA" id="ARBA00021095"/>
    </source>
</evidence>
<comment type="function">
    <text evidence="15">Core subunit of the mitochondrial membrane respiratory chain NADH dehydrogenase (Complex I) which catalyzes electron transfer from NADH through the respiratory chain, using ubiquinone as an electron acceptor. Essential for the catalytic activity and assembly of complex I.</text>
</comment>
<evidence type="ECO:0000256" key="2">
    <source>
        <dbReference type="ARBA" id="ARBA00005698"/>
    </source>
</evidence>
<reference evidence="16" key="1">
    <citation type="submission" date="2017-03" db="EMBL/GenBank/DDBJ databases">
        <title>The mitochondrial genome sequencing and phylogenetic analysis of Cerambycidae soecies(Insecta:Coleoptera).</title>
        <authorList>
            <person name="Yang J."/>
        </authorList>
    </citation>
    <scope>NUCLEOTIDE SEQUENCE</scope>
</reference>
<dbReference type="PANTHER" id="PTHR11435:SF1">
    <property type="entry name" value="NADH-UBIQUINONE OXIDOREDUCTASE CHAIN 6"/>
    <property type="match status" value="1"/>
</dbReference>
<evidence type="ECO:0000256" key="10">
    <source>
        <dbReference type="ARBA" id="ARBA00022989"/>
    </source>
</evidence>
<comment type="subcellular location">
    <subcellularLocation>
        <location evidence="1 15">Mitochondrion membrane</location>
        <topology evidence="1 15">Multi-pass membrane protein</topology>
    </subcellularLocation>
</comment>
<keyword evidence="7 15" id="KW-0812">Transmembrane</keyword>
<geneLocation type="mitochondrion" evidence="16"/>
<evidence type="ECO:0000256" key="9">
    <source>
        <dbReference type="ARBA" id="ARBA00022982"/>
    </source>
</evidence>
<name>A0A343ERH1_9CUCU</name>
<comment type="similarity">
    <text evidence="2 15">Belongs to the complex I subunit 6 family.</text>
</comment>
<dbReference type="InterPro" id="IPR001457">
    <property type="entry name" value="NADH_UbQ/plastoQ_OxRdtase_su6"/>
</dbReference>
<keyword evidence="10 15" id="KW-1133">Transmembrane helix</keyword>
<protein>
    <recommendedName>
        <fullName evidence="4 15">NADH-ubiquinone oxidoreductase chain 6</fullName>
        <ecNumber evidence="3 15">7.1.1.2</ecNumber>
    </recommendedName>
</protein>
<keyword evidence="13 15" id="KW-0472">Membrane</keyword>
<keyword evidence="5 15" id="KW-0813">Transport</keyword>
<evidence type="ECO:0000256" key="14">
    <source>
        <dbReference type="ARBA" id="ARBA00049551"/>
    </source>
</evidence>
<proteinExistence type="inferred from homology"/>
<evidence type="ECO:0000313" key="16">
    <source>
        <dbReference type="EMBL" id="ASL05677.1"/>
    </source>
</evidence>
<feature type="transmembrane region" description="Helical" evidence="15">
    <location>
        <begin position="78"/>
        <end position="99"/>
    </location>
</feature>
<sequence length="165" mass="19179">MTTIMLMILATSILFMFMNHPLTLGLILLTETLMISLLTGMLNYNFWFSYILFLIMVGGMLILFIYMTSVASNEKFKFSLKISSLISILLMFMLIMLFIDQFTLQFNMLNSDLIQSKFNETNSINKYVNFPNNLIMVMAIIYLLITLIMVVKITNMKNGPLRQKY</sequence>
<evidence type="ECO:0000256" key="12">
    <source>
        <dbReference type="ARBA" id="ARBA00023128"/>
    </source>
</evidence>
<evidence type="ECO:0000256" key="8">
    <source>
        <dbReference type="ARBA" id="ARBA00022967"/>
    </source>
</evidence>
<comment type="catalytic activity">
    <reaction evidence="14 15">
        <text>a ubiquinone + NADH + 5 H(+)(in) = a ubiquinol + NAD(+) + 4 H(+)(out)</text>
        <dbReference type="Rhea" id="RHEA:29091"/>
        <dbReference type="Rhea" id="RHEA-COMP:9565"/>
        <dbReference type="Rhea" id="RHEA-COMP:9566"/>
        <dbReference type="ChEBI" id="CHEBI:15378"/>
        <dbReference type="ChEBI" id="CHEBI:16389"/>
        <dbReference type="ChEBI" id="CHEBI:17976"/>
        <dbReference type="ChEBI" id="CHEBI:57540"/>
        <dbReference type="ChEBI" id="CHEBI:57945"/>
        <dbReference type="EC" id="7.1.1.2"/>
    </reaction>
</comment>
<accession>A0A343ERH1</accession>
<keyword evidence="9 15" id="KW-0249">Electron transport</keyword>
<dbReference type="GO" id="GO:0031966">
    <property type="term" value="C:mitochondrial membrane"/>
    <property type="evidence" value="ECO:0007669"/>
    <property type="project" value="UniProtKB-SubCell"/>
</dbReference>
<keyword evidence="8 15" id="KW-1278">Translocase</keyword>
<feature type="transmembrane region" description="Helical" evidence="15">
    <location>
        <begin position="134"/>
        <end position="154"/>
    </location>
</feature>
<evidence type="ECO:0000256" key="6">
    <source>
        <dbReference type="ARBA" id="ARBA00022660"/>
    </source>
</evidence>
<evidence type="ECO:0000256" key="11">
    <source>
        <dbReference type="ARBA" id="ARBA00023027"/>
    </source>
</evidence>